<name>A0A6C6Z2E9_SALPB</name>
<dbReference type="EMBL" id="CP000886">
    <property type="protein sequence ID" value="ABX67567.1"/>
    <property type="molecule type" value="Genomic_DNA"/>
</dbReference>
<dbReference type="AlphaFoldDB" id="A0A6C6Z2E9"/>
<reference evidence="1 2" key="1">
    <citation type="submission" date="2007-11" db="EMBL/GenBank/DDBJ databases">
        <authorList>
            <consortium name="The Salmonella enterica serovar Paratyphi B Genome Sequencing Project"/>
            <person name="McClelland M."/>
            <person name="Sanderson E.K."/>
            <person name="Porwollik S."/>
            <person name="Spieth J."/>
            <person name="Clifton W.S."/>
            <person name="Fulton R."/>
            <person name="Cordes M."/>
            <person name="Wollam A."/>
            <person name="Shah N."/>
            <person name="Pepin K."/>
            <person name="Bhonagiri V."/>
            <person name="Nash W."/>
            <person name="Johnson M."/>
            <person name="Thiruvilangam P."/>
            <person name="Wilson R."/>
        </authorList>
    </citation>
    <scope>NUCLEOTIDE SEQUENCE [LARGE SCALE GENOMIC DNA]</scope>
    <source>
        <strain evidence="2">ATCC BAA-1250 / SPB7</strain>
    </source>
</reference>
<gene>
    <name evidence="1" type="ordered locus">SPAB_02184</name>
</gene>
<evidence type="ECO:0000313" key="1">
    <source>
        <dbReference type="EMBL" id="ABX67567.1"/>
    </source>
</evidence>
<protein>
    <submittedName>
        <fullName evidence="1">Uncharacterized protein</fullName>
    </submittedName>
</protein>
<proteinExistence type="predicted"/>
<sequence length="35" mass="3625">MAVLATIKKTLARLLSPFQSGTPIPTPDFAGVLGI</sequence>
<dbReference type="Proteomes" id="UP000008556">
    <property type="component" value="Chromosome"/>
</dbReference>
<dbReference type="KEGG" id="spq:SPAB_02184"/>
<organism evidence="1 2">
    <name type="scientific">Salmonella paratyphi B (strain ATCC BAA-1250 / SPB7)</name>
    <dbReference type="NCBI Taxonomy" id="1016998"/>
    <lineage>
        <taxon>Bacteria</taxon>
        <taxon>Pseudomonadati</taxon>
        <taxon>Pseudomonadota</taxon>
        <taxon>Gammaproteobacteria</taxon>
        <taxon>Enterobacterales</taxon>
        <taxon>Enterobacteriaceae</taxon>
        <taxon>Salmonella</taxon>
    </lineage>
</organism>
<accession>A0A6C6Z2E9</accession>
<evidence type="ECO:0000313" key="2">
    <source>
        <dbReference type="Proteomes" id="UP000008556"/>
    </source>
</evidence>